<gene>
    <name evidence="3" type="ORF">BG454_12640</name>
</gene>
<evidence type="ECO:0000259" key="2">
    <source>
        <dbReference type="Pfam" id="PF00582"/>
    </source>
</evidence>
<dbReference type="AlphaFoldDB" id="A0A2K8KI99"/>
<dbReference type="PANTHER" id="PTHR46268:SF6">
    <property type="entry name" value="UNIVERSAL STRESS PROTEIN UP12"/>
    <property type="match status" value="1"/>
</dbReference>
<dbReference type="KEGG" id="rbg:BG454_12640"/>
<name>A0A2K8KI99_9RHOB</name>
<dbReference type="Gene3D" id="3.40.50.12370">
    <property type="match status" value="1"/>
</dbReference>
<sequence>MWHRLTVFRLKTIVAATDFTPRSAAVTGRAAQLACAHGARLVLVHVIEARAPRVQRLRLRKQVAPVEQADAVVRKLRDACPGLDLECQVVKGKPGQIVPKLARDIGADLIVLGLHVVRRVLETVRLTNLERITQHAPCPILIAQDKSLHPYGKVLGAITFAPASANALQIAATIAPEAEFHAIHALQLPLSAKLPSADVMKSAEMTEADLLRQTFMTFNGLPKTLTMPEIVPGGVHEVLQFRIDELKPDLVVIGSHSGRDPNTLGNYARDLMRAPPTDMLVAKPD</sequence>
<dbReference type="CDD" id="cd00293">
    <property type="entry name" value="USP-like"/>
    <property type="match status" value="1"/>
</dbReference>
<feature type="domain" description="UspA" evidence="2">
    <location>
        <begin position="151"/>
        <end position="283"/>
    </location>
</feature>
<comment type="similarity">
    <text evidence="1">Belongs to the universal stress protein A family.</text>
</comment>
<organism evidence="3 4">
    <name type="scientific">Roseinatronobacter bogoriensis subsp. barguzinensis</name>
    <dbReference type="NCBI Taxonomy" id="441209"/>
    <lineage>
        <taxon>Bacteria</taxon>
        <taxon>Pseudomonadati</taxon>
        <taxon>Pseudomonadota</taxon>
        <taxon>Alphaproteobacteria</taxon>
        <taxon>Rhodobacterales</taxon>
        <taxon>Paracoccaceae</taxon>
        <taxon>Roseinatronobacter</taxon>
    </lineage>
</organism>
<proteinExistence type="inferred from homology"/>
<dbReference type="InterPro" id="IPR006016">
    <property type="entry name" value="UspA"/>
</dbReference>
<dbReference type="SUPFAM" id="SSF52402">
    <property type="entry name" value="Adenine nucleotide alpha hydrolases-like"/>
    <property type="match status" value="2"/>
</dbReference>
<accession>A0A2K8KI99</accession>
<reference evidence="3 4" key="1">
    <citation type="submission" date="2017-11" db="EMBL/GenBank/DDBJ databases">
        <title>Revised Sequence and Annotation of the Rhodobaca barguzinensis strain alga05 Genome.</title>
        <authorList>
            <person name="Kopejtka K."/>
            <person name="Tomasch J.M."/>
            <person name="Bunk B."/>
            <person name="Koblizek M."/>
        </authorList>
    </citation>
    <scope>NUCLEOTIDE SEQUENCE [LARGE SCALE GENOMIC DNA]</scope>
    <source>
        <strain evidence="4">alga05</strain>
    </source>
</reference>
<dbReference type="EMBL" id="CP024899">
    <property type="protein sequence ID" value="ATX66558.1"/>
    <property type="molecule type" value="Genomic_DNA"/>
</dbReference>
<feature type="domain" description="UspA" evidence="2">
    <location>
        <begin position="11"/>
        <end position="142"/>
    </location>
</feature>
<dbReference type="Pfam" id="PF00582">
    <property type="entry name" value="Usp"/>
    <property type="match status" value="2"/>
</dbReference>
<dbReference type="STRING" id="441209.GCA_001870665_02309"/>
<dbReference type="PANTHER" id="PTHR46268">
    <property type="entry name" value="STRESS RESPONSE PROTEIN NHAX"/>
    <property type="match status" value="1"/>
</dbReference>
<evidence type="ECO:0000313" key="4">
    <source>
        <dbReference type="Proteomes" id="UP000228948"/>
    </source>
</evidence>
<evidence type="ECO:0000256" key="1">
    <source>
        <dbReference type="ARBA" id="ARBA00008791"/>
    </source>
</evidence>
<dbReference type="Proteomes" id="UP000228948">
    <property type="component" value="Chromosome"/>
</dbReference>
<keyword evidence="4" id="KW-1185">Reference proteome</keyword>
<protein>
    <submittedName>
        <fullName evidence="3">Universal stress protein</fullName>
    </submittedName>
</protein>
<evidence type="ECO:0000313" key="3">
    <source>
        <dbReference type="EMBL" id="ATX66558.1"/>
    </source>
</evidence>